<dbReference type="Proteomes" id="UP001432180">
    <property type="component" value="Chromosome"/>
</dbReference>
<dbReference type="SUPFAM" id="SSF53098">
    <property type="entry name" value="Ribonuclease H-like"/>
    <property type="match status" value="1"/>
</dbReference>
<dbReference type="Pfam" id="PF13546">
    <property type="entry name" value="DDE_5"/>
    <property type="match status" value="1"/>
</dbReference>
<dbReference type="EMBL" id="CP121472">
    <property type="protein sequence ID" value="WPL19283.1"/>
    <property type="molecule type" value="Genomic_DNA"/>
</dbReference>
<sequence length="437" mass="49216">MAHSRLLTKLGFHKRSGLQAPRIIYLLLIWVWVGRESIALFARQSLRSFADAHKDALYDLLAREELNWRAFHGAVALKVYRAGQLKNSPVRAYVLDDSVKTRRGKRLEGVSRHFDHLSGRTVKGQQVLTLGLATQEAFLPLDSDIFISNVGAHPLKADFHDGRSVEARRYAQARDRTKPELAAGMLRRALRQGLEADVLLADAWFGTKTMISTALDLNLTAILRMKKNAMKYRLRNWNNGEAHTELLDANGLYQTSVRKHWKRLSGLPYRCQCLDVELSLESDGKEQWIPVRLLFVRGVSQDADSPAGAKSWALFLSTDRSLSPAAILEIDALRWSIEVYFKEAKQYLGLLWEQTETFASHLASIHLTAVRYCLLAFAQIQGAGTRVCEVRTAVGAQLSELDFAKRLWGFFRALIAEAVDGLPTMGFGRRSGRPASW</sequence>
<evidence type="ECO:0000259" key="1">
    <source>
        <dbReference type="Pfam" id="PF13546"/>
    </source>
</evidence>
<gene>
    <name evidence="2" type="ORF">Thiowin_04400</name>
</gene>
<dbReference type="InterPro" id="IPR038721">
    <property type="entry name" value="IS701-like_DDE_dom"/>
</dbReference>
<protein>
    <submittedName>
        <fullName evidence="2">Transposase</fullName>
    </submittedName>
</protein>
<organism evidence="2 3">
    <name type="scientific">Thiorhodovibrio winogradskyi</name>
    <dbReference type="NCBI Taxonomy" id="77007"/>
    <lineage>
        <taxon>Bacteria</taxon>
        <taxon>Pseudomonadati</taxon>
        <taxon>Pseudomonadota</taxon>
        <taxon>Gammaproteobacteria</taxon>
        <taxon>Chromatiales</taxon>
        <taxon>Chromatiaceae</taxon>
        <taxon>Thiorhodovibrio</taxon>
    </lineage>
</organism>
<accession>A0ABZ0SE26</accession>
<evidence type="ECO:0000313" key="2">
    <source>
        <dbReference type="EMBL" id="WPL19283.1"/>
    </source>
</evidence>
<proteinExistence type="predicted"/>
<dbReference type="InterPro" id="IPR012337">
    <property type="entry name" value="RNaseH-like_sf"/>
</dbReference>
<keyword evidence="3" id="KW-1185">Reference proteome</keyword>
<reference evidence="2 3" key="1">
    <citation type="journal article" date="2023" name="Microorganisms">
        <title>Thiorhodovibrio frisius and Trv. litoralis spp. nov., Two Novel Members from a Clade of Fastidious Purple Sulfur Bacteria That Exhibit Unique Red-Shifted Light-Harvesting Capabilities.</title>
        <authorList>
            <person name="Methner A."/>
            <person name="Kuzyk S.B."/>
            <person name="Petersen J."/>
            <person name="Bauer S."/>
            <person name="Brinkmann H."/>
            <person name="Sichau K."/>
            <person name="Wanner G."/>
            <person name="Wolf J."/>
            <person name="Neumann-Schaal M."/>
            <person name="Henke P."/>
            <person name="Tank M."/>
            <person name="Sproer C."/>
            <person name="Bunk B."/>
            <person name="Overmann J."/>
        </authorList>
    </citation>
    <scope>NUCLEOTIDE SEQUENCE [LARGE SCALE GENOMIC DNA]</scope>
    <source>
        <strain evidence="2 3">DSM 6702</strain>
    </source>
</reference>
<feature type="domain" description="Transposase IS701-like DDE" evidence="1">
    <location>
        <begin position="49"/>
        <end position="233"/>
    </location>
</feature>
<name>A0ABZ0SE26_9GAMM</name>
<dbReference type="RefSeq" id="WP_328985037.1">
    <property type="nucleotide sequence ID" value="NZ_CP121472.1"/>
</dbReference>
<evidence type="ECO:0000313" key="3">
    <source>
        <dbReference type="Proteomes" id="UP001432180"/>
    </source>
</evidence>